<dbReference type="EMBL" id="ACKS01000009">
    <property type="protein sequence ID" value="EFA45484.1"/>
    <property type="molecule type" value="Genomic_DNA"/>
</dbReference>
<dbReference type="InterPro" id="IPR026906">
    <property type="entry name" value="LRR_5"/>
</dbReference>
<name>D1PSZ0_9BACT</name>
<keyword evidence="1" id="KW-0732">Signal</keyword>
<dbReference type="Pfam" id="PF13004">
    <property type="entry name" value="BACON"/>
    <property type="match status" value="1"/>
</dbReference>
<keyword evidence="4" id="KW-1185">Reference proteome</keyword>
<sequence length="497" mass="54637">MFKMKTLTQLCLFLALALFLSGCSNEDPTPTGPADEATQQVVNSGLIEFDNQGGKTELRFNMNGGSWTAKVGNDTEESTAWCSTDVQTDGQKTIVTVSAQPNPGISVRKTTVLLSSGTQTHKINVMQKPTPQFEIVNSHVDVPGAGGKVFVTLRTNTIVKPVIAKDSPWLTFVGTERRGGNPKANGVMYLIYQFNAEKNTDLGRLASISFLLDNGKGQTADVHQWSRTLHATENIHVDKPGQLGILLGANANDWANIENLKLSGTLNVTDMQALRTLLKPEVRFTERNAEGNVSVEYSVQLNVKQVDLGDCKLVAGGHEYIEENIGRSYEKRYNVTRDNELGEDAFLITRTPLESIVLPAGLQHIGRQAFCFCVHLQSIDIPASVRTIGERAFWNCESLKRIAIPDNSQLETLGDMALSTPQKLDEIRFPATLQVDTKYLPILGGVRARKIHVKWTTPPTLNRGKVSSKSILYVPQGTAKSYREANGWNKAAEVIEE</sequence>
<dbReference type="Gene3D" id="2.60.40.10">
    <property type="entry name" value="Immunoglobulins"/>
    <property type="match status" value="1"/>
</dbReference>
<dbReference type="Gene3D" id="3.40.50.12480">
    <property type="match status" value="1"/>
</dbReference>
<dbReference type="OrthoDB" id="1057901at2"/>
<dbReference type="eggNOG" id="COG5492">
    <property type="taxonomic scope" value="Bacteria"/>
</dbReference>
<gene>
    <name evidence="3" type="ORF">HMPREF0645_0075</name>
</gene>
<evidence type="ECO:0000313" key="3">
    <source>
        <dbReference type="EMBL" id="EFA45484.1"/>
    </source>
</evidence>
<comment type="caution">
    <text evidence="3">The sequence shown here is derived from an EMBL/GenBank/DDBJ whole genome shotgun (WGS) entry which is preliminary data.</text>
</comment>
<dbReference type="Pfam" id="PF13306">
    <property type="entry name" value="LRR_5"/>
    <property type="match status" value="1"/>
</dbReference>
<dbReference type="HOGENOM" id="CLU_548418_0_0_10"/>
<dbReference type="InterPro" id="IPR024361">
    <property type="entry name" value="BACON"/>
</dbReference>
<dbReference type="InterPro" id="IPR032675">
    <property type="entry name" value="LRR_dom_sf"/>
</dbReference>
<dbReference type="AlphaFoldDB" id="D1PSZ0"/>
<accession>D1PSZ0</accession>
<reference evidence="3 4" key="1">
    <citation type="submission" date="2009-10" db="EMBL/GenBank/DDBJ databases">
        <authorList>
            <person name="Qin X."/>
            <person name="Bachman B."/>
            <person name="Battles P."/>
            <person name="Bell A."/>
            <person name="Bess C."/>
            <person name="Bickham C."/>
            <person name="Chaboub L."/>
            <person name="Chen D."/>
            <person name="Coyle M."/>
            <person name="Deiros D.R."/>
            <person name="Dinh H."/>
            <person name="Forbes L."/>
            <person name="Fowler G."/>
            <person name="Francisco L."/>
            <person name="Fu Q."/>
            <person name="Gubbala S."/>
            <person name="Hale W."/>
            <person name="Han Y."/>
            <person name="Hemphill L."/>
            <person name="Highlander S.K."/>
            <person name="Hirani K."/>
            <person name="Hogues M."/>
            <person name="Jackson L."/>
            <person name="Jakkamsetti A."/>
            <person name="Javaid M."/>
            <person name="Jiang H."/>
            <person name="Korchina V."/>
            <person name="Kovar C."/>
            <person name="Lara F."/>
            <person name="Lee S."/>
            <person name="Mata R."/>
            <person name="Mathew T."/>
            <person name="Moen C."/>
            <person name="Morales K."/>
            <person name="Munidasa M."/>
            <person name="Nazareth L."/>
            <person name="Ngo R."/>
            <person name="Nguyen L."/>
            <person name="Okwuonu G."/>
            <person name="Ongeri F."/>
            <person name="Patil S."/>
            <person name="Petrosino J."/>
            <person name="Pham C."/>
            <person name="Pham P."/>
            <person name="Pu L.-L."/>
            <person name="Puazo M."/>
            <person name="Raj R."/>
            <person name="Reid J."/>
            <person name="Rouhana J."/>
            <person name="Saada N."/>
            <person name="Shang Y."/>
            <person name="Simmons D."/>
            <person name="Thornton R."/>
            <person name="Warren J."/>
            <person name="Weissenberger G."/>
            <person name="Zhang J."/>
            <person name="Zhang L."/>
            <person name="Zhou C."/>
            <person name="Zhu D."/>
            <person name="Muzny D."/>
            <person name="Worley K."/>
            <person name="Gibbs R."/>
        </authorList>
    </citation>
    <scope>NUCLEOTIDE SEQUENCE [LARGE SCALE GENOMIC DNA]</scope>
    <source>
        <strain evidence="3 4">DSM 17361</strain>
    </source>
</reference>
<dbReference type="CDD" id="cd14948">
    <property type="entry name" value="BACON"/>
    <property type="match status" value="1"/>
</dbReference>
<dbReference type="Proteomes" id="UP000003160">
    <property type="component" value="Unassembled WGS sequence"/>
</dbReference>
<protein>
    <recommendedName>
        <fullName evidence="2">BACON domain-containing protein</fullName>
    </recommendedName>
</protein>
<proteinExistence type="predicted"/>
<dbReference type="InterPro" id="IPR013783">
    <property type="entry name" value="Ig-like_fold"/>
</dbReference>
<feature type="chain" id="PRO_5003025138" description="BACON domain-containing protein" evidence="1">
    <location>
        <begin position="27"/>
        <end position="497"/>
    </location>
</feature>
<dbReference type="SUPFAM" id="SSF52058">
    <property type="entry name" value="L domain-like"/>
    <property type="match status" value="1"/>
</dbReference>
<feature type="signal peptide" evidence="1">
    <location>
        <begin position="1"/>
        <end position="26"/>
    </location>
</feature>
<organism evidence="3 4">
    <name type="scientific">Hallella bergensis DSM 17361</name>
    <dbReference type="NCBI Taxonomy" id="585502"/>
    <lineage>
        <taxon>Bacteria</taxon>
        <taxon>Pseudomonadati</taxon>
        <taxon>Bacteroidota</taxon>
        <taxon>Bacteroidia</taxon>
        <taxon>Bacteroidales</taxon>
        <taxon>Prevotellaceae</taxon>
        <taxon>Hallella</taxon>
    </lineage>
</organism>
<evidence type="ECO:0000259" key="2">
    <source>
        <dbReference type="Pfam" id="PF13004"/>
    </source>
</evidence>
<dbReference type="Gene3D" id="3.80.10.10">
    <property type="entry name" value="Ribonuclease Inhibitor"/>
    <property type="match status" value="1"/>
</dbReference>
<feature type="domain" description="BACON" evidence="2">
    <location>
        <begin position="74"/>
        <end position="128"/>
    </location>
</feature>
<dbReference type="PROSITE" id="PS51257">
    <property type="entry name" value="PROKAR_LIPOPROTEIN"/>
    <property type="match status" value="1"/>
</dbReference>
<evidence type="ECO:0000313" key="4">
    <source>
        <dbReference type="Proteomes" id="UP000003160"/>
    </source>
</evidence>
<evidence type="ECO:0000256" key="1">
    <source>
        <dbReference type="SAM" id="SignalP"/>
    </source>
</evidence>